<comment type="subcellular location">
    <subcellularLocation>
        <location evidence="1">Secreted</location>
    </subcellularLocation>
</comment>
<dbReference type="GO" id="GO:0005509">
    <property type="term" value="F:calcium ion binding"/>
    <property type="evidence" value="ECO:0007669"/>
    <property type="project" value="InterPro"/>
</dbReference>
<protein>
    <submittedName>
        <fullName evidence="4">Hemolysin type calcium-binding protein</fullName>
    </submittedName>
</protein>
<keyword evidence="2" id="KW-0964">Secreted</keyword>
<dbReference type="InterPro" id="IPR001343">
    <property type="entry name" value="Hemolysn_Ca-bd"/>
</dbReference>
<comment type="caution">
    <text evidence="4">The sequence shown here is derived from an EMBL/GenBank/DDBJ whole genome shotgun (WGS) entry which is preliminary data.</text>
</comment>
<accession>A0A315ZP31</accession>
<organism evidence="4 5">
    <name type="scientific">Quadrisphaera granulorum</name>
    <dbReference type="NCBI Taxonomy" id="317664"/>
    <lineage>
        <taxon>Bacteria</taxon>
        <taxon>Bacillati</taxon>
        <taxon>Actinomycetota</taxon>
        <taxon>Actinomycetes</taxon>
        <taxon>Kineosporiales</taxon>
        <taxon>Kineosporiaceae</taxon>
        <taxon>Quadrisphaera</taxon>
    </lineage>
</organism>
<dbReference type="Pfam" id="PF00353">
    <property type="entry name" value="HemolysinCabind"/>
    <property type="match status" value="3"/>
</dbReference>
<reference evidence="4 5" key="1">
    <citation type="submission" date="2018-03" db="EMBL/GenBank/DDBJ databases">
        <title>Genomic Encyclopedia of Archaeal and Bacterial Type Strains, Phase II (KMG-II): from individual species to whole genera.</title>
        <authorList>
            <person name="Goeker M."/>
        </authorList>
    </citation>
    <scope>NUCLEOTIDE SEQUENCE [LARGE SCALE GENOMIC DNA]</scope>
    <source>
        <strain evidence="4 5">DSM 44889</strain>
    </source>
</reference>
<dbReference type="InterPro" id="IPR011049">
    <property type="entry name" value="Serralysin-like_metalloprot_C"/>
</dbReference>
<dbReference type="PRINTS" id="PR00313">
    <property type="entry name" value="CABNDNGRPT"/>
</dbReference>
<dbReference type="Proteomes" id="UP000245469">
    <property type="component" value="Unassembled WGS sequence"/>
</dbReference>
<dbReference type="SUPFAM" id="SSF51120">
    <property type="entry name" value="beta-Roll"/>
    <property type="match status" value="1"/>
</dbReference>
<dbReference type="GO" id="GO:0005576">
    <property type="term" value="C:extracellular region"/>
    <property type="evidence" value="ECO:0007669"/>
    <property type="project" value="UniProtKB-SubCell"/>
</dbReference>
<dbReference type="EMBL" id="QGDQ01000047">
    <property type="protein sequence ID" value="PWJ46434.1"/>
    <property type="molecule type" value="Genomic_DNA"/>
</dbReference>
<gene>
    <name evidence="4" type="ORF">BXY45_1473</name>
</gene>
<feature type="region of interest" description="Disordered" evidence="3">
    <location>
        <begin position="1"/>
        <end position="24"/>
    </location>
</feature>
<dbReference type="PANTHER" id="PTHR38340">
    <property type="entry name" value="S-LAYER PROTEIN"/>
    <property type="match status" value="1"/>
</dbReference>
<evidence type="ECO:0000256" key="2">
    <source>
        <dbReference type="ARBA" id="ARBA00022525"/>
    </source>
</evidence>
<dbReference type="AlphaFoldDB" id="A0A315ZP31"/>
<dbReference type="PROSITE" id="PS00330">
    <property type="entry name" value="HEMOLYSIN_CALCIUM"/>
    <property type="match status" value="4"/>
</dbReference>
<keyword evidence="5" id="KW-1185">Reference proteome</keyword>
<name>A0A315ZP31_9ACTN</name>
<evidence type="ECO:0000256" key="1">
    <source>
        <dbReference type="ARBA" id="ARBA00004613"/>
    </source>
</evidence>
<dbReference type="InterPro" id="IPR018511">
    <property type="entry name" value="Hemolysin-typ_Ca-bd_CS"/>
</dbReference>
<feature type="compositionally biased region" description="Low complexity" evidence="3">
    <location>
        <begin position="396"/>
        <end position="420"/>
    </location>
</feature>
<evidence type="ECO:0000256" key="3">
    <source>
        <dbReference type="SAM" id="MobiDB-lite"/>
    </source>
</evidence>
<feature type="compositionally biased region" description="Low complexity" evidence="3">
    <location>
        <begin position="429"/>
        <end position="440"/>
    </location>
</feature>
<proteinExistence type="predicted"/>
<feature type="region of interest" description="Disordered" evidence="3">
    <location>
        <begin position="392"/>
        <end position="440"/>
    </location>
</feature>
<evidence type="ECO:0000313" key="4">
    <source>
        <dbReference type="EMBL" id="PWJ46434.1"/>
    </source>
</evidence>
<dbReference type="InterPro" id="IPR050557">
    <property type="entry name" value="RTX_toxin/Mannuronan_C5-epim"/>
</dbReference>
<dbReference type="PANTHER" id="PTHR38340:SF1">
    <property type="entry name" value="S-LAYER PROTEIN"/>
    <property type="match status" value="1"/>
</dbReference>
<evidence type="ECO:0000313" key="5">
    <source>
        <dbReference type="Proteomes" id="UP000245469"/>
    </source>
</evidence>
<dbReference type="Gene3D" id="2.150.10.10">
    <property type="entry name" value="Serralysin-like metalloprotease, C-terminal"/>
    <property type="match status" value="3"/>
</dbReference>
<sequence length="859" mass="89076">MGGAGNDRLVGTPGRDVIDGRGGDDVIDGQGGDDIILGGDGNDTLLGGAGRDLLLGGNGDDTLLGGKDVDVVLGGAGADLISGSFGSDLLTGGLGNDTVAGGPDRDVLWGEAGDDGISGGYGDDVVSGGLGADRVDGASGNDIGAGGEGRDACLAEKQFTCEGVFQPGTLTATISTPNPRTDGTGYDVTWSAKSTRGLKLIEIYVDDALVGYASASGAAATARVVVPVSAVSPGADRYVYAVATDIDGTQTASDSKAVQLPEPSRGRPAATAVTLTKPTPVQSVVDALKQAGLTPLEYRADKLPTPAPQLDPQVARQLAADGITPYVFPDQSLLYEPGSTPIDDQVADVTSYYAGHAITGTPLISQVVVQSVLTQPGLGALGQLGRIDGTRAEGLPSGATASAQTSSRSSAATSASSAAPSPAPTKTGRTAPPSAARASQASAATVGYWPKYGRFNVDTYSRSRLSVGVDCQRVFNRSLCAPVPQRILEPKAEVQHTLVWTRESLQLFASNSDAYEQNLTVKSPGRVGTRPYCNPFSEGNFYVRAETAKFTQSNAPGEAGLYNDDVTLTDACSVNEVTFGMAYPEKLLDSLPAGQLPVLVVRQESDRNDSADREFNLASQSLDRDFGNCRSTVTFLKKYCIGVLTSATKSATHARTGTPGAESQIGDVGLPACVVYSGWSVASGGTETSTTSRLCGGDRDGDSYDDQIDCRPDDPAINPGAVDIPNDGIDQNCDGKDLTVGSGEIQVTLLWNNDDDLDLHVTEPNSTEIWYRAPGPTSTGGRLDRDDNVNVCGRDAEPGGVENVYWPTQSSPTRGSYKVDVVQYAACGSPLAWTAEVRVDGELKKRETGTGPGSFSFRY</sequence>